<protein>
    <submittedName>
        <fullName evidence="7">ABC transporter C member 13</fullName>
    </submittedName>
</protein>
<keyword evidence="8" id="KW-1185">Reference proteome</keyword>
<dbReference type="PANTHER" id="PTHR24223:SF456">
    <property type="entry name" value="MULTIDRUG RESISTANCE-ASSOCIATED PROTEIN LETHAL(2)03659"/>
    <property type="match status" value="1"/>
</dbReference>
<comment type="similarity">
    <text evidence="2">Belongs to the ABC transporter superfamily. ABCC family. Conjugate transporter (TC 3.A.1.208) subfamily.</text>
</comment>
<accession>A0A9W8L7E7</accession>
<feature type="compositionally biased region" description="Acidic residues" evidence="5">
    <location>
        <begin position="469"/>
        <end position="485"/>
    </location>
</feature>
<dbReference type="Gene3D" id="3.40.50.300">
    <property type="entry name" value="P-loop containing nucleotide triphosphate hydrolases"/>
    <property type="match status" value="2"/>
</dbReference>
<dbReference type="PROSITE" id="PS00211">
    <property type="entry name" value="ABC_TRANSPORTER_1"/>
    <property type="match status" value="1"/>
</dbReference>
<reference evidence="7" key="1">
    <citation type="submission" date="2022-07" db="EMBL/GenBank/DDBJ databases">
        <title>Phylogenomic reconstructions and comparative analyses of Kickxellomycotina fungi.</title>
        <authorList>
            <person name="Reynolds N.K."/>
            <person name="Stajich J.E."/>
            <person name="Barry K."/>
            <person name="Grigoriev I.V."/>
            <person name="Crous P."/>
            <person name="Smith M.E."/>
        </authorList>
    </citation>
    <scope>NUCLEOTIDE SEQUENCE</scope>
    <source>
        <strain evidence="7">CBS 109367</strain>
    </source>
</reference>
<dbReference type="PROSITE" id="PS50893">
    <property type="entry name" value="ABC_TRANSPORTER_2"/>
    <property type="match status" value="1"/>
</dbReference>
<dbReference type="OrthoDB" id="6500128at2759"/>
<evidence type="ECO:0000256" key="4">
    <source>
        <dbReference type="ARBA" id="ARBA00022840"/>
    </source>
</evidence>
<name>A0A9W8L7E7_9FUNG</name>
<keyword evidence="3" id="KW-0547">Nucleotide-binding</keyword>
<dbReference type="GO" id="GO:0016887">
    <property type="term" value="F:ATP hydrolysis activity"/>
    <property type="evidence" value="ECO:0007669"/>
    <property type="project" value="InterPro"/>
</dbReference>
<evidence type="ECO:0000256" key="1">
    <source>
        <dbReference type="ARBA" id="ARBA00004141"/>
    </source>
</evidence>
<dbReference type="InterPro" id="IPR003593">
    <property type="entry name" value="AAA+_ATPase"/>
</dbReference>
<dbReference type="PANTHER" id="PTHR24223">
    <property type="entry name" value="ATP-BINDING CASSETTE SUB-FAMILY C"/>
    <property type="match status" value="1"/>
</dbReference>
<feature type="region of interest" description="Disordered" evidence="5">
    <location>
        <begin position="461"/>
        <end position="485"/>
    </location>
</feature>
<evidence type="ECO:0000313" key="8">
    <source>
        <dbReference type="Proteomes" id="UP001151516"/>
    </source>
</evidence>
<dbReference type="GO" id="GO:0005524">
    <property type="term" value="F:ATP binding"/>
    <property type="evidence" value="ECO:0007669"/>
    <property type="project" value="UniProtKB-KW"/>
</dbReference>
<dbReference type="Proteomes" id="UP001151516">
    <property type="component" value="Unassembled WGS sequence"/>
</dbReference>
<dbReference type="SMART" id="SM00382">
    <property type="entry name" value="AAA"/>
    <property type="match status" value="1"/>
</dbReference>
<dbReference type="InterPro" id="IPR027417">
    <property type="entry name" value="P-loop_NTPase"/>
</dbReference>
<dbReference type="InterPro" id="IPR003439">
    <property type="entry name" value="ABC_transporter-like_ATP-bd"/>
</dbReference>
<dbReference type="EMBL" id="JANBTX010000003">
    <property type="protein sequence ID" value="KAJ2691152.1"/>
    <property type="molecule type" value="Genomic_DNA"/>
</dbReference>
<comment type="caution">
    <text evidence="7">The sequence shown here is derived from an EMBL/GenBank/DDBJ whole genome shotgun (WGS) entry which is preliminary data.</text>
</comment>
<evidence type="ECO:0000256" key="3">
    <source>
        <dbReference type="ARBA" id="ARBA00022741"/>
    </source>
</evidence>
<evidence type="ECO:0000256" key="2">
    <source>
        <dbReference type="ARBA" id="ARBA00009726"/>
    </source>
</evidence>
<organism evidence="7 8">
    <name type="scientific">Coemansia spiralis</name>
    <dbReference type="NCBI Taxonomy" id="417178"/>
    <lineage>
        <taxon>Eukaryota</taxon>
        <taxon>Fungi</taxon>
        <taxon>Fungi incertae sedis</taxon>
        <taxon>Zoopagomycota</taxon>
        <taxon>Kickxellomycotina</taxon>
        <taxon>Kickxellomycetes</taxon>
        <taxon>Kickxellales</taxon>
        <taxon>Kickxellaceae</taxon>
        <taxon>Coemansia</taxon>
    </lineage>
</organism>
<dbReference type="GO" id="GO:0042626">
    <property type="term" value="F:ATPase-coupled transmembrane transporter activity"/>
    <property type="evidence" value="ECO:0007669"/>
    <property type="project" value="TreeGrafter"/>
</dbReference>
<dbReference type="SUPFAM" id="SSF52540">
    <property type="entry name" value="P-loop containing nucleoside triphosphate hydrolases"/>
    <property type="match status" value="2"/>
</dbReference>
<evidence type="ECO:0000259" key="6">
    <source>
        <dbReference type="PROSITE" id="PS50893"/>
    </source>
</evidence>
<sequence>MNDTMRANILFGRNFDEEYYWKVIHACALTQDIESWPDGDLTMIGERGINISGGQRARLALARTVYSRADIYILDDPLSAVDAHVKRHILDNVILSSGLLGNSLRVVTTHAESMLPFCNQIVTVSDETVSVVRQEPKEHIVAATVSASDNSVTCDAALNETGADSTPNDLVDNDATSDPKPAKEKKQSKKWTLWENAKYVFNICGWHVFTALVVTASFRPVSEFILDGYNIAALKENAKSDTPYFMSRYISDQDEETKIKEPSHLTRYKVSSGQMKVLCGDVADLICNVGKLANMPSRLKTFSKNVGAFREFSDLEAEAPYIVEDCRVPSQWPPSGNVEFKNLSVKYGADQAYALKRLNVVIRPGEKIGIVGRTGAGKSTLAKTIFRLLDEDVEGSVEIDGHDISKFGVGDFRPKLGIIPQESTMFSGTVRRNLDPLNEFTIEDMWAAMIKCGVAETIKHKRKRKSTGTDDDEDTSGDDDDDEDMENLRAEKERWEKAGLLMRVVLFLFEKRKNSKTDNKNKMIGINRYVGQDDSRFSSGQRQLFSLCRLIMRKRKVLILDEATAEVDLETDGKMQQLIRSEFSDCTVLTIAHRLDTIMSSDRIIVMEKGEIAEIGPPQELIAKGGKFAELVKANEF</sequence>
<dbReference type="CDD" id="cd03244">
    <property type="entry name" value="ABCC_MRP_domain2"/>
    <property type="match status" value="1"/>
</dbReference>
<comment type="subcellular location">
    <subcellularLocation>
        <location evidence="1">Membrane</location>
        <topology evidence="1">Multi-pass membrane protein</topology>
    </subcellularLocation>
</comment>
<gene>
    <name evidence="7" type="primary">ABCC13_2</name>
    <name evidence="7" type="ORF">IWW39_000212</name>
</gene>
<feature type="region of interest" description="Disordered" evidence="5">
    <location>
        <begin position="160"/>
        <end position="187"/>
    </location>
</feature>
<dbReference type="AlphaFoldDB" id="A0A9W8L7E7"/>
<dbReference type="InterPro" id="IPR017871">
    <property type="entry name" value="ABC_transporter-like_CS"/>
</dbReference>
<dbReference type="Pfam" id="PF00005">
    <property type="entry name" value="ABC_tran"/>
    <property type="match status" value="2"/>
</dbReference>
<proteinExistence type="inferred from homology"/>
<keyword evidence="4" id="KW-0067">ATP-binding</keyword>
<dbReference type="GO" id="GO:0016020">
    <property type="term" value="C:membrane"/>
    <property type="evidence" value="ECO:0007669"/>
    <property type="project" value="UniProtKB-SubCell"/>
</dbReference>
<evidence type="ECO:0000313" key="7">
    <source>
        <dbReference type="EMBL" id="KAJ2691152.1"/>
    </source>
</evidence>
<feature type="domain" description="ABC transporter" evidence="6">
    <location>
        <begin position="338"/>
        <end position="634"/>
    </location>
</feature>
<dbReference type="InterPro" id="IPR050173">
    <property type="entry name" value="ABC_transporter_C-like"/>
</dbReference>
<evidence type="ECO:0000256" key="5">
    <source>
        <dbReference type="SAM" id="MobiDB-lite"/>
    </source>
</evidence>